<dbReference type="PANTHER" id="PTHR33059">
    <property type="entry name" value="FCS-LIKE ZINC FINGER 5"/>
    <property type="match status" value="1"/>
</dbReference>
<organism evidence="7">
    <name type="scientific">Oryza barthii</name>
    <dbReference type="NCBI Taxonomy" id="65489"/>
    <lineage>
        <taxon>Eukaryota</taxon>
        <taxon>Viridiplantae</taxon>
        <taxon>Streptophyta</taxon>
        <taxon>Embryophyta</taxon>
        <taxon>Tracheophyta</taxon>
        <taxon>Spermatophyta</taxon>
        <taxon>Magnoliopsida</taxon>
        <taxon>Liliopsida</taxon>
        <taxon>Poales</taxon>
        <taxon>Poaceae</taxon>
        <taxon>BOP clade</taxon>
        <taxon>Oryzoideae</taxon>
        <taxon>Oryzeae</taxon>
        <taxon>Oryzinae</taxon>
        <taxon>Oryza</taxon>
    </lineage>
</organism>
<proteinExistence type="inferred from homology"/>
<dbReference type="GO" id="GO:0005737">
    <property type="term" value="C:cytoplasm"/>
    <property type="evidence" value="ECO:0007669"/>
    <property type="project" value="UniProtKB-SubCell"/>
</dbReference>
<evidence type="ECO:0000256" key="2">
    <source>
        <dbReference type="ARBA" id="ARBA00009374"/>
    </source>
</evidence>
<evidence type="ECO:0000256" key="5">
    <source>
        <dbReference type="PROSITE-ProRule" id="PRU01131"/>
    </source>
</evidence>
<evidence type="ECO:0000313" key="7">
    <source>
        <dbReference type="EnsemblPlants" id="OBART02G22500.1"/>
    </source>
</evidence>
<dbReference type="Pfam" id="PF04570">
    <property type="entry name" value="zf-FLZ"/>
    <property type="match status" value="1"/>
</dbReference>
<evidence type="ECO:0000313" key="8">
    <source>
        <dbReference type="Proteomes" id="UP000026960"/>
    </source>
</evidence>
<evidence type="ECO:0000256" key="1">
    <source>
        <dbReference type="ARBA" id="ARBA00004496"/>
    </source>
</evidence>
<sequence length="126" mass="13710">MAGLSVLLETHKNDHHPNMRPPQIISKATLHSHPKTMSSSSPATATTATMSSFLQRCFLCRRELADGKDIYMYRGDRAFCSVDCRCKQIFMDEDAAAGGGNCAAVRAGRRRAAVPREQTGAGGFAY</sequence>
<comment type="subcellular location">
    <subcellularLocation>
        <location evidence="1">Cytoplasm</location>
    </subcellularLocation>
</comment>
<accession>A0A0D3F727</accession>
<dbReference type="eggNOG" id="ENOG502S3GA">
    <property type="taxonomic scope" value="Eukaryota"/>
</dbReference>
<dbReference type="Gramene" id="OBART02G22500.1">
    <property type="protein sequence ID" value="OBART02G22500.1"/>
    <property type="gene ID" value="OBART02G22500"/>
</dbReference>
<evidence type="ECO:0000259" key="6">
    <source>
        <dbReference type="PROSITE" id="PS51795"/>
    </source>
</evidence>
<dbReference type="PaxDb" id="65489-OBART02G22500.1"/>
<reference evidence="7" key="2">
    <citation type="submission" date="2015-03" db="UniProtKB">
        <authorList>
            <consortium name="EnsemblPlants"/>
        </authorList>
    </citation>
    <scope>IDENTIFICATION</scope>
</reference>
<dbReference type="PROSITE" id="PS51795">
    <property type="entry name" value="ZF_FLZ"/>
    <property type="match status" value="1"/>
</dbReference>
<reference evidence="7" key="1">
    <citation type="journal article" date="2009" name="Rice">
        <title>De Novo Next Generation Sequencing of Plant Genomes.</title>
        <authorList>
            <person name="Rounsley S."/>
            <person name="Marri P.R."/>
            <person name="Yu Y."/>
            <person name="He R."/>
            <person name="Sisneros N."/>
            <person name="Goicoechea J.L."/>
            <person name="Lee S.J."/>
            <person name="Angelova A."/>
            <person name="Kudrna D."/>
            <person name="Luo M."/>
            <person name="Affourtit J."/>
            <person name="Desany B."/>
            <person name="Knight J."/>
            <person name="Niazi F."/>
            <person name="Egholm M."/>
            <person name="Wing R.A."/>
        </authorList>
    </citation>
    <scope>NUCLEOTIDE SEQUENCE [LARGE SCALE GENOMIC DNA]</scope>
    <source>
        <strain evidence="7">cv. IRGC 105608</strain>
    </source>
</reference>
<keyword evidence="3" id="KW-0963">Cytoplasm</keyword>
<protein>
    <recommendedName>
        <fullName evidence="6">FLZ-type domain-containing protein</fullName>
    </recommendedName>
</protein>
<dbReference type="HOGENOM" id="CLU_143767_0_0_1"/>
<keyword evidence="8" id="KW-1185">Reference proteome</keyword>
<comment type="similarity">
    <text evidence="2">Belongs to the FLZ family.</text>
</comment>
<dbReference type="InterPro" id="IPR007650">
    <property type="entry name" value="Zf-FLZ_dom"/>
</dbReference>
<dbReference type="AlphaFoldDB" id="A0A0D3F727"/>
<dbReference type="GO" id="GO:0046872">
    <property type="term" value="F:metal ion binding"/>
    <property type="evidence" value="ECO:0007669"/>
    <property type="project" value="UniProtKB-KW"/>
</dbReference>
<name>A0A0D3F727_9ORYZ</name>
<dbReference type="EnsemblPlants" id="OBART02G22500.1">
    <property type="protein sequence ID" value="OBART02G22500.1"/>
    <property type="gene ID" value="OBART02G22500"/>
</dbReference>
<dbReference type="STRING" id="65489.A0A0D3F727"/>
<dbReference type="PANTHER" id="PTHR33059:SF84">
    <property type="entry name" value="FCS-LIKE ZINC FINGER 15"/>
    <property type="match status" value="1"/>
</dbReference>
<dbReference type="Proteomes" id="UP000026960">
    <property type="component" value="Chromosome 2"/>
</dbReference>
<keyword evidence="4" id="KW-0479">Metal-binding</keyword>
<evidence type="ECO:0000256" key="4">
    <source>
        <dbReference type="ARBA" id="ARBA00022723"/>
    </source>
</evidence>
<evidence type="ECO:0000256" key="3">
    <source>
        <dbReference type="ARBA" id="ARBA00022490"/>
    </source>
</evidence>
<feature type="zinc finger region" description="FLZ-type" evidence="5">
    <location>
        <begin position="52"/>
        <end position="96"/>
    </location>
</feature>
<feature type="domain" description="FLZ-type" evidence="6">
    <location>
        <begin position="52"/>
        <end position="96"/>
    </location>
</feature>